<protein>
    <submittedName>
        <fullName evidence="2">Uncharacterized protein</fullName>
    </submittedName>
</protein>
<keyword evidence="1" id="KW-1133">Transmembrane helix</keyword>
<evidence type="ECO:0000313" key="2">
    <source>
        <dbReference type="EMBL" id="JAD57838.1"/>
    </source>
</evidence>
<organism evidence="2">
    <name type="scientific">Arundo donax</name>
    <name type="common">Giant reed</name>
    <name type="synonym">Donax arundinaceus</name>
    <dbReference type="NCBI Taxonomy" id="35708"/>
    <lineage>
        <taxon>Eukaryota</taxon>
        <taxon>Viridiplantae</taxon>
        <taxon>Streptophyta</taxon>
        <taxon>Embryophyta</taxon>
        <taxon>Tracheophyta</taxon>
        <taxon>Spermatophyta</taxon>
        <taxon>Magnoliopsida</taxon>
        <taxon>Liliopsida</taxon>
        <taxon>Poales</taxon>
        <taxon>Poaceae</taxon>
        <taxon>PACMAD clade</taxon>
        <taxon>Arundinoideae</taxon>
        <taxon>Arundineae</taxon>
        <taxon>Arundo</taxon>
    </lineage>
</organism>
<reference evidence="2" key="2">
    <citation type="journal article" date="2015" name="Data Brief">
        <title>Shoot transcriptome of the giant reed, Arundo donax.</title>
        <authorList>
            <person name="Barrero R.A."/>
            <person name="Guerrero F.D."/>
            <person name="Moolhuijzen P."/>
            <person name="Goolsby J.A."/>
            <person name="Tidwell J."/>
            <person name="Bellgard S.E."/>
            <person name="Bellgard M.I."/>
        </authorList>
    </citation>
    <scope>NUCLEOTIDE SEQUENCE</scope>
    <source>
        <tissue evidence="2">Shoot tissue taken approximately 20 cm above the soil surface</tissue>
    </source>
</reference>
<feature type="transmembrane region" description="Helical" evidence="1">
    <location>
        <begin position="6"/>
        <end position="23"/>
    </location>
</feature>
<keyword evidence="1" id="KW-0472">Membrane</keyword>
<dbReference type="AlphaFoldDB" id="A0A0A9B6Q8"/>
<reference evidence="2" key="1">
    <citation type="submission" date="2014-09" db="EMBL/GenBank/DDBJ databases">
        <authorList>
            <person name="Magalhaes I.L.F."/>
            <person name="Oliveira U."/>
            <person name="Santos F.R."/>
            <person name="Vidigal T.H.D.A."/>
            <person name="Brescovit A.D."/>
            <person name="Santos A.J."/>
        </authorList>
    </citation>
    <scope>NUCLEOTIDE SEQUENCE</scope>
    <source>
        <tissue evidence="2">Shoot tissue taken approximately 20 cm above the soil surface</tissue>
    </source>
</reference>
<keyword evidence="1" id="KW-0812">Transmembrane</keyword>
<accession>A0A0A9B6Q8</accession>
<proteinExistence type="predicted"/>
<evidence type="ECO:0000256" key="1">
    <source>
        <dbReference type="SAM" id="Phobius"/>
    </source>
</evidence>
<dbReference type="EMBL" id="GBRH01240057">
    <property type="protein sequence ID" value="JAD57838.1"/>
    <property type="molecule type" value="Transcribed_RNA"/>
</dbReference>
<sequence>MPSRIYMPWTFLTLCWFLLNLMYV</sequence>
<name>A0A0A9B6Q8_ARUDO</name>